<dbReference type="InterPro" id="IPR048661">
    <property type="entry name" value="CPL1-like"/>
</dbReference>
<evidence type="ECO:0000259" key="1">
    <source>
        <dbReference type="Pfam" id="PF21671"/>
    </source>
</evidence>
<dbReference type="STRING" id="1331196.A0A1B9IKS9"/>
<evidence type="ECO:0000313" key="3">
    <source>
        <dbReference type="Proteomes" id="UP000092583"/>
    </source>
</evidence>
<dbReference type="Proteomes" id="UP000092583">
    <property type="component" value="Unassembled WGS sequence"/>
</dbReference>
<sequence>MCDGSADPSSSVTNFVNTPGDCFTACRTYGQAAFSVYRPTSQFYGLCAASSTPTNTQGTDPKNCGESGFFLYSHSAASSASGLARRQLREKLDVARKERQRREKFCPKGLIACAVEGWDSYECIDTSSELESCGGCIYGEYGSFFNTTSTGTDCSALPGVSLGAGTCQVSKCQAHACKQVYELIGGQCESQI</sequence>
<name>A0A1B9IKS9_9TREE</name>
<dbReference type="EMBL" id="KV700091">
    <property type="protein sequence ID" value="OCF56083.1"/>
    <property type="molecule type" value="Genomic_DNA"/>
</dbReference>
<protein>
    <recommendedName>
        <fullName evidence="1">Protein CPL1-like domain-containing protein</fullName>
    </recommendedName>
</protein>
<dbReference type="PANTHER" id="PTHR35192:SF2">
    <property type="entry name" value="APPLE DOMAIN-CONTAINING PROTEIN"/>
    <property type="match status" value="1"/>
</dbReference>
<accession>A0A1B9IKS9</accession>
<proteinExistence type="predicted"/>
<feature type="domain" description="Protein CPL1-like" evidence="1">
    <location>
        <begin position="121"/>
        <end position="183"/>
    </location>
</feature>
<organism evidence="2 3">
    <name type="scientific">Kwoniella mangroviensis CBS 10435</name>
    <dbReference type="NCBI Taxonomy" id="1331196"/>
    <lineage>
        <taxon>Eukaryota</taxon>
        <taxon>Fungi</taxon>
        <taxon>Dikarya</taxon>
        <taxon>Basidiomycota</taxon>
        <taxon>Agaricomycotina</taxon>
        <taxon>Tremellomycetes</taxon>
        <taxon>Tremellales</taxon>
        <taxon>Cryptococcaceae</taxon>
        <taxon>Kwoniella</taxon>
    </lineage>
</organism>
<reference evidence="2 3" key="1">
    <citation type="submission" date="2013-07" db="EMBL/GenBank/DDBJ databases">
        <title>The Genome Sequence of Kwoniella mangroviensis CBS10435.</title>
        <authorList>
            <consortium name="The Broad Institute Genome Sequencing Platform"/>
            <person name="Cuomo C."/>
            <person name="Litvintseva A."/>
            <person name="Chen Y."/>
            <person name="Heitman J."/>
            <person name="Sun S."/>
            <person name="Springer D."/>
            <person name="Dromer F."/>
            <person name="Young S.K."/>
            <person name="Zeng Q."/>
            <person name="Gargeya S."/>
            <person name="Fitzgerald M."/>
            <person name="Abouelleil A."/>
            <person name="Alvarado L."/>
            <person name="Berlin A.M."/>
            <person name="Chapman S.B."/>
            <person name="Dewar J."/>
            <person name="Goldberg J."/>
            <person name="Griggs A."/>
            <person name="Gujja S."/>
            <person name="Hansen M."/>
            <person name="Howarth C."/>
            <person name="Imamovic A."/>
            <person name="Larimer J."/>
            <person name="McCowan C."/>
            <person name="Murphy C."/>
            <person name="Pearson M."/>
            <person name="Priest M."/>
            <person name="Roberts A."/>
            <person name="Saif S."/>
            <person name="Shea T."/>
            <person name="Sykes S."/>
            <person name="Wortman J."/>
            <person name="Nusbaum C."/>
            <person name="Birren B."/>
        </authorList>
    </citation>
    <scope>NUCLEOTIDE SEQUENCE [LARGE SCALE GENOMIC DNA]</scope>
    <source>
        <strain evidence="2 3">CBS 10435</strain>
    </source>
</reference>
<dbReference type="Pfam" id="PF21671">
    <property type="entry name" value="CPL1-like"/>
    <property type="match status" value="1"/>
</dbReference>
<keyword evidence="3" id="KW-1185">Reference proteome</keyword>
<dbReference type="InterPro" id="IPR038955">
    <property type="entry name" value="PriA/CPL1_fungi"/>
</dbReference>
<gene>
    <name evidence="2" type="ORF">L486_06024</name>
</gene>
<dbReference type="AlphaFoldDB" id="A0A1B9IKS9"/>
<reference evidence="3" key="2">
    <citation type="submission" date="2013-12" db="EMBL/GenBank/DDBJ databases">
        <title>Evolution of pathogenesis and genome organization in the Tremellales.</title>
        <authorList>
            <person name="Cuomo C."/>
            <person name="Litvintseva A."/>
            <person name="Heitman J."/>
            <person name="Chen Y."/>
            <person name="Sun S."/>
            <person name="Springer D."/>
            <person name="Dromer F."/>
            <person name="Young S."/>
            <person name="Zeng Q."/>
            <person name="Chapman S."/>
            <person name="Gujja S."/>
            <person name="Saif S."/>
            <person name="Birren B."/>
        </authorList>
    </citation>
    <scope>NUCLEOTIDE SEQUENCE [LARGE SCALE GENOMIC DNA]</scope>
    <source>
        <strain evidence="3">CBS 10435</strain>
    </source>
</reference>
<dbReference type="PANTHER" id="PTHR35192">
    <property type="entry name" value="PROTEIN, PUTATIVE-RELATED"/>
    <property type="match status" value="1"/>
</dbReference>
<dbReference type="OrthoDB" id="2560920at2759"/>
<evidence type="ECO:0000313" key="2">
    <source>
        <dbReference type="EMBL" id="OCF56083.1"/>
    </source>
</evidence>